<evidence type="ECO:0000256" key="9">
    <source>
        <dbReference type="ARBA" id="ARBA00022989"/>
    </source>
</evidence>
<keyword evidence="8 16" id="KW-0130">Cell adhesion</keyword>
<evidence type="ECO:0000256" key="1">
    <source>
        <dbReference type="ARBA" id="ARBA00004479"/>
    </source>
</evidence>
<dbReference type="GO" id="GO:0005178">
    <property type="term" value="F:integrin binding"/>
    <property type="evidence" value="ECO:0007669"/>
    <property type="project" value="TreeGrafter"/>
</dbReference>
<proteinExistence type="inferred from homology"/>
<dbReference type="FunFam" id="3.40.50.410:FF:000012">
    <property type="entry name" value="Integrin, alpha 10"/>
    <property type="match status" value="1"/>
</dbReference>
<dbReference type="InterPro" id="IPR036465">
    <property type="entry name" value="vWFA_dom_sf"/>
</dbReference>
<sequence>MDTSTAHRETWIPAQLTERHGYQHSSQRDMDTSTAHRETWTPAQLTERHGYQHSSQRDMDTSTAHRETWTPAQLTERHGHQHSSQRDMDTSTAHREAWIPAQLTERHGYQHSSQRAMDTSTAHRETWIPAELTERHGYQDSSQGDMDTSTAHRETWTPAELTERHGYQHSSQRDMDTSTAHRETWTPAELTERHGYQHSSQRDMDTSRAHRETWTPAELTERHGYQHSSQRGLCECFNIDVKRPRIYTGPEEALFGFSVLQHDNAGDKSMLVGAPWDGPSNTRRGDVYKCLVGEERSSNCTKTNLGESTLQNVSRNLKNSHLGMTLSPDSPDGFLACAPLWSQECGTSVFSTGICASVSDNLEPRETIAPTAQRCATYMDIVIVLDGSNSIYPWYEVQNFLSNILSKFHISPEQMQVGVLQYGEVAVHEWSLRDYQTTQEVVEAAKNISRQEGRETRTAYAIHMGCTEAFSPERGAREGATKVMIVVTDGESHDGEELPDALEECEKRNITRYAIAVLGHYIRRQQDPETFISEIKYIASDPDDKYFFNVTDEAALNDIVDALGDRIFTLEGTLGYNESSFKFEMSQIGFSTHVLDDGILFGMVGAYDWDGGVLKEGAEGRIMPTREAFESEFPQELKNHAAYLGYTVSSVIVGDWRRLYVAGAPRFKHKGKVILFELSNNGDVNIAQALNGEQIGSYYGSEVCGLDVDQDGITDVLLVAAPMYLGPGNKEAGRVYIYSLSGEEVFVSNGTLKAEDRSQDARFGYALASAPDLNHDGYTDLLVGAPLEDGHNGAIYVYHGQGIHIIHNYKQRIAGSSLSPSLQYFGRSVSARLDLDGDGLLDLAVGAQGSAVLLSSRNIVQINMSLSFQPHSINVIQKTCQRGGRESDCLNATACFLALSRSPGTHSNSFELSVVAMLDERKLTARALFDDSNQRQSQLGVRVHTRQTVCHNLPFHVFDTADYIRPISFSLRFKINDTESGPVLDEGWPTTFKRSIAFFKDCGEDDVCVTDLVLQAHMDISGTRQQPYVIRSPRRRLAVKVQLQNRLENAYNTSLSLHYSRNLHFSSLSIREDTQLKIECTSLSSNSHSCNVSYPVFRSHSKVNFMLEFEFSCTSLLSKVQMKLTVASDSVEREATLGDNSVQLQTVVQYEPDLFITSDSNLNRYEVHPTRTISEAIGPEFYTHFRNLGCYSVSNLELRLSLPSVAAGDRVFMAVTEVFSYNVTGVNCSVDSDVSQLKDRQRDVRPLHPEDMQQTDLLNCSRSWCVEVVCEVQQLHRGQTALIRVSRRVHDNFFRQAKFKVVRIVSAYRLAAQESNLVTLGSGAIWRETVLEVLKGRAIPISLWILIGSIIGGLLLLALIIFAMWKLGFFTRKQIKDEELED</sequence>
<dbReference type="InterPro" id="IPR013517">
    <property type="entry name" value="FG-GAP"/>
</dbReference>
<dbReference type="SMART" id="SM00327">
    <property type="entry name" value="VWA"/>
    <property type="match status" value="1"/>
</dbReference>
<dbReference type="GO" id="GO:0098609">
    <property type="term" value="P:cell-cell adhesion"/>
    <property type="evidence" value="ECO:0007669"/>
    <property type="project" value="TreeGrafter"/>
</dbReference>
<dbReference type="PROSITE" id="PS51470">
    <property type="entry name" value="FG_GAP"/>
    <property type="match status" value="4"/>
</dbReference>
<evidence type="ECO:0000256" key="16">
    <source>
        <dbReference type="RuleBase" id="RU003762"/>
    </source>
</evidence>
<dbReference type="RefSeq" id="XP_038848786.1">
    <property type="nucleotide sequence ID" value="XM_038992858.1"/>
</dbReference>
<dbReference type="Gene3D" id="2.60.40.1460">
    <property type="entry name" value="Integrin domains. Chain A, domain 2"/>
    <property type="match status" value="1"/>
</dbReference>
<dbReference type="InterPro" id="IPR048285">
    <property type="entry name" value="Integrin_alpha_Ig-like_2"/>
</dbReference>
<dbReference type="KEGG" id="snh:120047334"/>
<dbReference type="GeneID" id="120047334"/>
<dbReference type="Pfam" id="PF20806">
    <property type="entry name" value="Integrin_A_Ig_3"/>
    <property type="match status" value="1"/>
</dbReference>
<dbReference type="GO" id="GO:0033627">
    <property type="term" value="P:cell adhesion mediated by integrin"/>
    <property type="evidence" value="ECO:0007669"/>
    <property type="project" value="TreeGrafter"/>
</dbReference>
<dbReference type="InterPro" id="IPR013519">
    <property type="entry name" value="Int_alpha_beta-p"/>
</dbReference>
<dbReference type="SUPFAM" id="SSF69318">
    <property type="entry name" value="Integrin alpha N-terminal domain"/>
    <property type="match status" value="1"/>
</dbReference>
<dbReference type="SUPFAM" id="SSF53300">
    <property type="entry name" value="vWA-like"/>
    <property type="match status" value="1"/>
</dbReference>
<dbReference type="Pfam" id="PF01839">
    <property type="entry name" value="FG-GAP"/>
    <property type="match status" value="3"/>
</dbReference>
<feature type="region of interest" description="Disordered" evidence="17">
    <location>
        <begin position="1"/>
        <end position="66"/>
    </location>
</feature>
<dbReference type="Gene3D" id="2.130.10.130">
    <property type="entry name" value="Integrin alpha, N-terminal"/>
    <property type="match status" value="2"/>
</dbReference>
<evidence type="ECO:0000313" key="20">
    <source>
        <dbReference type="RefSeq" id="XP_038848786.1"/>
    </source>
</evidence>
<evidence type="ECO:0000256" key="11">
    <source>
        <dbReference type="ARBA" id="ARBA00023136"/>
    </source>
</evidence>
<evidence type="ECO:0000256" key="7">
    <source>
        <dbReference type="ARBA" id="ARBA00022837"/>
    </source>
</evidence>
<dbReference type="Gene3D" id="2.60.40.1530">
    <property type="entry name" value="ntegrin, alpha v. Chain A, domain 4"/>
    <property type="match status" value="1"/>
</dbReference>
<dbReference type="Pfam" id="PF20805">
    <property type="entry name" value="Integrin_A_Ig_2"/>
    <property type="match status" value="1"/>
</dbReference>
<dbReference type="InterPro" id="IPR002035">
    <property type="entry name" value="VWF_A"/>
</dbReference>
<comment type="similarity">
    <text evidence="2 16">Belongs to the integrin alpha chain family.</text>
</comment>
<keyword evidence="12" id="KW-1015">Disulfide bond</keyword>
<dbReference type="InterPro" id="IPR048286">
    <property type="entry name" value="Integrin_alpha_Ig-like_3"/>
</dbReference>
<feature type="repeat" description="FG-GAP" evidence="15">
    <location>
        <begin position="749"/>
        <end position="807"/>
    </location>
</feature>
<evidence type="ECO:0000256" key="10">
    <source>
        <dbReference type="ARBA" id="ARBA00023037"/>
    </source>
</evidence>
<dbReference type="InterPro" id="IPR000413">
    <property type="entry name" value="Integrin_alpha"/>
</dbReference>
<comment type="subcellular location">
    <subcellularLocation>
        <location evidence="1 16">Membrane</location>
        <topology evidence="1 16">Single-pass type I membrane protein</topology>
    </subcellularLocation>
</comment>
<dbReference type="Gene3D" id="3.40.50.410">
    <property type="entry name" value="von Willebrand factor, type A domain"/>
    <property type="match status" value="1"/>
</dbReference>
<feature type="repeat" description="FG-GAP" evidence="15">
    <location>
        <begin position="685"/>
        <end position="747"/>
    </location>
</feature>
<dbReference type="SUPFAM" id="SSF69179">
    <property type="entry name" value="Integrin domains"/>
    <property type="match status" value="3"/>
</dbReference>
<keyword evidence="13 16" id="KW-0675">Receptor</keyword>
<dbReference type="GO" id="GO:0007229">
    <property type="term" value="P:integrin-mediated signaling pathway"/>
    <property type="evidence" value="ECO:0007669"/>
    <property type="project" value="UniProtKB-KW"/>
</dbReference>
<keyword evidence="11 16" id="KW-0472">Membrane</keyword>
<evidence type="ECO:0000256" key="3">
    <source>
        <dbReference type="ARBA" id="ARBA00022692"/>
    </source>
</evidence>
<name>A0A8U0QQN5_SALNM</name>
<evidence type="ECO:0000256" key="17">
    <source>
        <dbReference type="SAM" id="MobiDB-lite"/>
    </source>
</evidence>
<dbReference type="GO" id="GO:0007160">
    <property type="term" value="P:cell-matrix adhesion"/>
    <property type="evidence" value="ECO:0007669"/>
    <property type="project" value="TreeGrafter"/>
</dbReference>
<evidence type="ECO:0000256" key="13">
    <source>
        <dbReference type="ARBA" id="ARBA00023170"/>
    </source>
</evidence>
<keyword evidence="9 16" id="KW-1133">Transmembrane helix</keyword>
<evidence type="ECO:0000256" key="8">
    <source>
        <dbReference type="ARBA" id="ARBA00022889"/>
    </source>
</evidence>
<feature type="compositionally biased region" description="Basic and acidic residues" evidence="17">
    <location>
        <begin position="1"/>
        <end position="10"/>
    </location>
</feature>
<dbReference type="Gene3D" id="1.20.5.930">
    <property type="entry name" value="Bicelle-embedded integrin alpha(iib) transmembrane segment"/>
    <property type="match status" value="1"/>
</dbReference>
<dbReference type="Pfam" id="PF08441">
    <property type="entry name" value="Integrin_A_Ig_1"/>
    <property type="match status" value="1"/>
</dbReference>
<dbReference type="GO" id="GO:0008305">
    <property type="term" value="C:integrin complex"/>
    <property type="evidence" value="ECO:0007669"/>
    <property type="project" value="InterPro"/>
</dbReference>
<dbReference type="GO" id="GO:0009897">
    <property type="term" value="C:external side of plasma membrane"/>
    <property type="evidence" value="ECO:0007669"/>
    <property type="project" value="TreeGrafter"/>
</dbReference>
<keyword evidence="14" id="KW-0325">Glycoprotein</keyword>
<dbReference type="PANTHER" id="PTHR23220">
    <property type="entry name" value="INTEGRIN ALPHA"/>
    <property type="match status" value="1"/>
</dbReference>
<dbReference type="InterPro" id="IPR013649">
    <property type="entry name" value="Integrin_alpha_Ig-like_1"/>
</dbReference>
<feature type="repeat" description="FG-GAP" evidence="15">
    <location>
        <begin position="241"/>
        <end position="299"/>
    </location>
</feature>
<dbReference type="PANTHER" id="PTHR23220:SF26">
    <property type="entry name" value="INTEGRIN ALPHA-10"/>
    <property type="match status" value="1"/>
</dbReference>
<dbReference type="InterPro" id="IPR018184">
    <property type="entry name" value="Integrin_alpha_C_CS"/>
</dbReference>
<dbReference type="InterPro" id="IPR028994">
    <property type="entry name" value="Integrin_alpha_N"/>
</dbReference>
<evidence type="ECO:0000256" key="4">
    <source>
        <dbReference type="ARBA" id="ARBA00022723"/>
    </source>
</evidence>
<protein>
    <submittedName>
        <fullName evidence="20">Integrin alpha-10-like</fullName>
    </submittedName>
</protein>
<accession>A0A8U0QQN5</accession>
<evidence type="ECO:0000256" key="6">
    <source>
        <dbReference type="ARBA" id="ARBA00022737"/>
    </source>
</evidence>
<gene>
    <name evidence="20" type="primary">LOC120047334</name>
</gene>
<keyword evidence="3 16" id="KW-0812">Transmembrane</keyword>
<feature type="compositionally biased region" description="Basic and acidic residues" evidence="17">
    <location>
        <begin position="46"/>
        <end position="66"/>
    </location>
</feature>
<dbReference type="PRINTS" id="PR01185">
    <property type="entry name" value="INTEGRINA"/>
</dbReference>
<dbReference type="CDD" id="cd01469">
    <property type="entry name" value="vWA_integrins_alpha_subunit"/>
    <property type="match status" value="1"/>
</dbReference>
<keyword evidence="4" id="KW-0479">Metal-binding</keyword>
<dbReference type="PRINTS" id="PR00453">
    <property type="entry name" value="VWFADOMAIN"/>
</dbReference>
<dbReference type="Proteomes" id="UP000808372">
    <property type="component" value="Chromosome 5"/>
</dbReference>
<keyword evidence="5" id="KW-0732">Signal</keyword>
<dbReference type="InterPro" id="IPR032695">
    <property type="entry name" value="Integrin_dom_sf"/>
</dbReference>
<evidence type="ECO:0000256" key="15">
    <source>
        <dbReference type="PROSITE-ProRule" id="PRU00803"/>
    </source>
</evidence>
<feature type="transmembrane region" description="Helical" evidence="16">
    <location>
        <begin position="1341"/>
        <end position="1365"/>
    </location>
</feature>
<evidence type="ECO:0000256" key="12">
    <source>
        <dbReference type="ARBA" id="ARBA00023157"/>
    </source>
</evidence>
<dbReference type="PROSITE" id="PS50234">
    <property type="entry name" value="VWFA"/>
    <property type="match status" value="1"/>
</dbReference>
<keyword evidence="6" id="KW-0677">Repeat</keyword>
<dbReference type="GO" id="GO:0046872">
    <property type="term" value="F:metal ion binding"/>
    <property type="evidence" value="ECO:0007669"/>
    <property type="project" value="UniProtKB-KW"/>
</dbReference>
<evidence type="ECO:0000259" key="18">
    <source>
        <dbReference type="PROSITE" id="PS50234"/>
    </source>
</evidence>
<feature type="repeat" description="FG-GAP" evidence="15">
    <location>
        <begin position="811"/>
        <end position="871"/>
    </location>
</feature>
<dbReference type="SMART" id="SM00191">
    <property type="entry name" value="Int_alpha"/>
    <property type="match status" value="5"/>
</dbReference>
<dbReference type="FunFam" id="1.20.5.930:FF:000005">
    <property type="entry name" value="Integrin, alpha 10"/>
    <property type="match status" value="1"/>
</dbReference>
<evidence type="ECO:0000256" key="2">
    <source>
        <dbReference type="ARBA" id="ARBA00008054"/>
    </source>
</evidence>
<dbReference type="Pfam" id="PF00092">
    <property type="entry name" value="VWA"/>
    <property type="match status" value="1"/>
</dbReference>
<organism evidence="19 20">
    <name type="scientific">Salvelinus namaycush</name>
    <name type="common">Lake trout</name>
    <name type="synonym">Salmo namaycush</name>
    <dbReference type="NCBI Taxonomy" id="8040"/>
    <lineage>
        <taxon>Eukaryota</taxon>
        <taxon>Metazoa</taxon>
        <taxon>Chordata</taxon>
        <taxon>Craniata</taxon>
        <taxon>Vertebrata</taxon>
        <taxon>Euteleostomi</taxon>
        <taxon>Actinopterygii</taxon>
        <taxon>Neopterygii</taxon>
        <taxon>Teleostei</taxon>
        <taxon>Protacanthopterygii</taxon>
        <taxon>Salmoniformes</taxon>
        <taxon>Salmonidae</taxon>
        <taxon>Salmoninae</taxon>
        <taxon>Salvelinus</taxon>
    </lineage>
</organism>
<keyword evidence="7" id="KW-0106">Calcium</keyword>
<keyword evidence="19" id="KW-1185">Reference proteome</keyword>
<reference evidence="20" key="1">
    <citation type="submission" date="2025-08" db="UniProtKB">
        <authorList>
            <consortium name="RefSeq"/>
        </authorList>
    </citation>
    <scope>IDENTIFICATION</scope>
    <source>
        <tissue evidence="20">White muscle</tissue>
    </source>
</reference>
<feature type="domain" description="VWFA" evidence="18">
    <location>
        <begin position="380"/>
        <end position="563"/>
    </location>
</feature>
<dbReference type="PROSITE" id="PS00242">
    <property type="entry name" value="INTEGRIN_ALPHA"/>
    <property type="match status" value="1"/>
</dbReference>
<dbReference type="Gene3D" id="2.60.40.1510">
    <property type="entry name" value="ntegrin, alpha v. Chain A, domain 3"/>
    <property type="match status" value="1"/>
</dbReference>
<evidence type="ECO:0000256" key="5">
    <source>
        <dbReference type="ARBA" id="ARBA00022729"/>
    </source>
</evidence>
<feature type="region of interest" description="Disordered" evidence="17">
    <location>
        <begin position="187"/>
        <end position="211"/>
    </location>
</feature>
<keyword evidence="10 16" id="KW-0401">Integrin</keyword>
<evidence type="ECO:0000256" key="14">
    <source>
        <dbReference type="ARBA" id="ARBA00023180"/>
    </source>
</evidence>
<evidence type="ECO:0000313" key="19">
    <source>
        <dbReference type="Proteomes" id="UP000808372"/>
    </source>
</evidence>
<feature type="compositionally biased region" description="Basic and acidic residues" evidence="17">
    <location>
        <begin position="17"/>
        <end position="39"/>
    </location>
</feature>